<accession>A0A9W9G3V9</accession>
<gene>
    <name evidence="1" type="ORF">N7532_002066</name>
</gene>
<sequence>MNRSTGRVGHIIDWEVSEGPGTREYEVRQTPCVHATGRSGCGGGGRYDPDLLPVDDVDADKLAATPWTNPSDLSCPLVSYTSK</sequence>
<comment type="caution">
    <text evidence="1">The sequence shown here is derived from an EMBL/GenBank/DDBJ whole genome shotgun (WGS) entry which is preliminary data.</text>
</comment>
<dbReference type="AlphaFoldDB" id="A0A9W9G3V9"/>
<proteinExistence type="predicted"/>
<dbReference type="GeneID" id="81353539"/>
<organism evidence="1 2">
    <name type="scientific">Penicillium argentinense</name>
    <dbReference type="NCBI Taxonomy" id="1131581"/>
    <lineage>
        <taxon>Eukaryota</taxon>
        <taxon>Fungi</taxon>
        <taxon>Dikarya</taxon>
        <taxon>Ascomycota</taxon>
        <taxon>Pezizomycotina</taxon>
        <taxon>Eurotiomycetes</taxon>
        <taxon>Eurotiomycetidae</taxon>
        <taxon>Eurotiales</taxon>
        <taxon>Aspergillaceae</taxon>
        <taxon>Penicillium</taxon>
    </lineage>
</organism>
<evidence type="ECO:0000313" key="2">
    <source>
        <dbReference type="Proteomes" id="UP001149074"/>
    </source>
</evidence>
<dbReference type="Proteomes" id="UP001149074">
    <property type="component" value="Unassembled WGS sequence"/>
</dbReference>
<dbReference type="EMBL" id="JAPQKI010000002">
    <property type="protein sequence ID" value="KAJ5111531.1"/>
    <property type="molecule type" value="Genomic_DNA"/>
</dbReference>
<evidence type="ECO:0000313" key="1">
    <source>
        <dbReference type="EMBL" id="KAJ5111531.1"/>
    </source>
</evidence>
<keyword evidence="2" id="KW-1185">Reference proteome</keyword>
<dbReference type="RefSeq" id="XP_056479601.1">
    <property type="nucleotide sequence ID" value="XM_056614560.1"/>
</dbReference>
<reference evidence="1" key="1">
    <citation type="submission" date="2022-11" db="EMBL/GenBank/DDBJ databases">
        <authorList>
            <person name="Petersen C."/>
        </authorList>
    </citation>
    <scope>NUCLEOTIDE SEQUENCE</scope>
    <source>
        <strain evidence="1">IBT 30761</strain>
    </source>
</reference>
<protein>
    <submittedName>
        <fullName evidence="1">Uncharacterized protein</fullName>
    </submittedName>
</protein>
<reference evidence="1" key="2">
    <citation type="journal article" date="2023" name="IMA Fungus">
        <title>Comparative genomic study of the Penicillium genus elucidates a diverse pangenome and 15 lateral gene transfer events.</title>
        <authorList>
            <person name="Petersen C."/>
            <person name="Sorensen T."/>
            <person name="Nielsen M.R."/>
            <person name="Sondergaard T.E."/>
            <person name="Sorensen J.L."/>
            <person name="Fitzpatrick D.A."/>
            <person name="Frisvad J.C."/>
            <person name="Nielsen K.L."/>
        </authorList>
    </citation>
    <scope>NUCLEOTIDE SEQUENCE</scope>
    <source>
        <strain evidence="1">IBT 30761</strain>
    </source>
</reference>
<name>A0A9W9G3V9_9EURO</name>